<dbReference type="PROSITE" id="PS51257">
    <property type="entry name" value="PROKAR_LIPOPROTEIN"/>
    <property type="match status" value="1"/>
</dbReference>
<name>A0ABV0Z8K7_9TELE</name>
<feature type="chain" id="PRO_5045414009" description="Secreted protein" evidence="1">
    <location>
        <begin position="22"/>
        <end position="103"/>
    </location>
</feature>
<gene>
    <name evidence="2" type="ORF">AMECASPLE_007785</name>
</gene>
<keyword evidence="1" id="KW-0732">Signal</keyword>
<comment type="caution">
    <text evidence="2">The sequence shown here is derived from an EMBL/GenBank/DDBJ whole genome shotgun (WGS) entry which is preliminary data.</text>
</comment>
<dbReference type="EMBL" id="JAHRIP010056829">
    <property type="protein sequence ID" value="MEQ2302547.1"/>
    <property type="molecule type" value="Genomic_DNA"/>
</dbReference>
<evidence type="ECO:0000313" key="3">
    <source>
        <dbReference type="Proteomes" id="UP001469553"/>
    </source>
</evidence>
<organism evidence="2 3">
    <name type="scientific">Ameca splendens</name>
    <dbReference type="NCBI Taxonomy" id="208324"/>
    <lineage>
        <taxon>Eukaryota</taxon>
        <taxon>Metazoa</taxon>
        <taxon>Chordata</taxon>
        <taxon>Craniata</taxon>
        <taxon>Vertebrata</taxon>
        <taxon>Euteleostomi</taxon>
        <taxon>Actinopterygii</taxon>
        <taxon>Neopterygii</taxon>
        <taxon>Teleostei</taxon>
        <taxon>Neoteleostei</taxon>
        <taxon>Acanthomorphata</taxon>
        <taxon>Ovalentaria</taxon>
        <taxon>Atherinomorphae</taxon>
        <taxon>Cyprinodontiformes</taxon>
        <taxon>Goodeidae</taxon>
        <taxon>Ameca</taxon>
    </lineage>
</organism>
<dbReference type="Proteomes" id="UP001469553">
    <property type="component" value="Unassembled WGS sequence"/>
</dbReference>
<reference evidence="2 3" key="1">
    <citation type="submission" date="2021-06" db="EMBL/GenBank/DDBJ databases">
        <authorList>
            <person name="Palmer J.M."/>
        </authorList>
    </citation>
    <scope>NUCLEOTIDE SEQUENCE [LARGE SCALE GENOMIC DNA]</scope>
    <source>
        <strain evidence="2 3">AS_MEX2019</strain>
        <tissue evidence="2">Muscle</tissue>
    </source>
</reference>
<protein>
    <recommendedName>
        <fullName evidence="4">Secreted protein</fullName>
    </recommendedName>
</protein>
<evidence type="ECO:0000313" key="2">
    <source>
        <dbReference type="EMBL" id="MEQ2302547.1"/>
    </source>
</evidence>
<keyword evidence="3" id="KW-1185">Reference proteome</keyword>
<accession>A0ABV0Z8K7</accession>
<evidence type="ECO:0000256" key="1">
    <source>
        <dbReference type="SAM" id="SignalP"/>
    </source>
</evidence>
<sequence length="103" mass="11402">MLSSKPSIVALAVCLGWLSCGKVNLHHILQSTAASSRFLAPSIFPSTSLSLLTKSIPTASCCHHHISQLGWCIQSDVQFEFFFHMQDIIWLSFSNVFLHATLL</sequence>
<evidence type="ECO:0008006" key="4">
    <source>
        <dbReference type="Google" id="ProtNLM"/>
    </source>
</evidence>
<feature type="signal peptide" evidence="1">
    <location>
        <begin position="1"/>
        <end position="21"/>
    </location>
</feature>
<proteinExistence type="predicted"/>